<gene>
    <name evidence="3" type="ORF">PENVUL_c014G05759</name>
</gene>
<keyword evidence="1" id="KW-0175">Coiled coil</keyword>
<dbReference type="OrthoDB" id="4174112at2759"/>
<evidence type="ECO:0000256" key="1">
    <source>
        <dbReference type="SAM" id="Coils"/>
    </source>
</evidence>
<dbReference type="InterPro" id="IPR022190">
    <property type="entry name" value="DUF3716"/>
</dbReference>
<dbReference type="AlphaFoldDB" id="A0A1V6RZW6"/>
<dbReference type="STRING" id="29845.A0A1V6RZW6"/>
<feature type="region of interest" description="Disordered" evidence="2">
    <location>
        <begin position="302"/>
        <end position="327"/>
    </location>
</feature>
<feature type="coiled-coil region" evidence="1">
    <location>
        <begin position="207"/>
        <end position="234"/>
    </location>
</feature>
<dbReference type="EMBL" id="MDYP01000014">
    <property type="protein sequence ID" value="OQE07337.1"/>
    <property type="molecule type" value="Genomic_DNA"/>
</dbReference>
<keyword evidence="4" id="KW-1185">Reference proteome</keyword>
<dbReference type="Pfam" id="PF12511">
    <property type="entry name" value="DUF3716"/>
    <property type="match status" value="1"/>
</dbReference>
<accession>A0A1V6RZW6</accession>
<feature type="region of interest" description="Disordered" evidence="2">
    <location>
        <begin position="22"/>
        <end position="60"/>
    </location>
</feature>
<organism evidence="3 4">
    <name type="scientific">Penicillium vulpinum</name>
    <dbReference type="NCBI Taxonomy" id="29845"/>
    <lineage>
        <taxon>Eukaryota</taxon>
        <taxon>Fungi</taxon>
        <taxon>Dikarya</taxon>
        <taxon>Ascomycota</taxon>
        <taxon>Pezizomycotina</taxon>
        <taxon>Eurotiomycetes</taxon>
        <taxon>Eurotiomycetidae</taxon>
        <taxon>Eurotiales</taxon>
        <taxon>Aspergillaceae</taxon>
        <taxon>Penicillium</taxon>
    </lineage>
</organism>
<evidence type="ECO:0000256" key="2">
    <source>
        <dbReference type="SAM" id="MobiDB-lite"/>
    </source>
</evidence>
<evidence type="ECO:0000313" key="4">
    <source>
        <dbReference type="Proteomes" id="UP000191518"/>
    </source>
</evidence>
<dbReference type="Proteomes" id="UP000191518">
    <property type="component" value="Unassembled WGS sequence"/>
</dbReference>
<comment type="caution">
    <text evidence="3">The sequence shown here is derived from an EMBL/GenBank/DDBJ whole genome shotgun (WGS) entry which is preliminary data.</text>
</comment>
<sequence>MASYDIASLNRDVEMLLTDLNRRDQGFNPPGNGNNNNLAAAPPGATHQSPAEPPGVHQNGSDTIIPAAISGTANHPPGALAAHIKRLDFPKAHFRKSDRLKSDALEDMSLMPAQRDPVLRSEKTWTGPKLDRIIGESLDNIESALQQVVGVRVEPPCLSCLRGHGPWNSCVLLESNSDITACAGCHFRGNDVRCTYYRPPPPDTTERDRRDREIEDLREEINRLQQRSTEMTMAIDETRQTMKVLREATQGGMAADETRQTMTALAETLRFHNQQVSQARADAELLGQRHQELRTLIREAEQLQQEENKFTASTDSRRRQSHDHSSH</sequence>
<proteinExistence type="predicted"/>
<protein>
    <submittedName>
        <fullName evidence="3">Uncharacterized protein</fullName>
    </submittedName>
</protein>
<evidence type="ECO:0000313" key="3">
    <source>
        <dbReference type="EMBL" id="OQE07337.1"/>
    </source>
</evidence>
<reference evidence="4" key="1">
    <citation type="journal article" date="2017" name="Nat. Microbiol.">
        <title>Global analysis of biosynthetic gene clusters reveals vast potential of secondary metabolite production in Penicillium species.</title>
        <authorList>
            <person name="Nielsen J.C."/>
            <person name="Grijseels S."/>
            <person name="Prigent S."/>
            <person name="Ji B."/>
            <person name="Dainat J."/>
            <person name="Nielsen K.F."/>
            <person name="Frisvad J.C."/>
            <person name="Workman M."/>
            <person name="Nielsen J."/>
        </authorList>
    </citation>
    <scope>NUCLEOTIDE SEQUENCE [LARGE SCALE GENOMIC DNA]</scope>
    <source>
        <strain evidence="4">IBT 29486</strain>
    </source>
</reference>
<name>A0A1V6RZW6_9EURO</name>
<feature type="compositionally biased region" description="Low complexity" evidence="2">
    <location>
        <begin position="26"/>
        <end position="45"/>
    </location>
</feature>